<keyword evidence="1" id="KW-1185">Reference proteome</keyword>
<dbReference type="Proteomes" id="UP000515163">
    <property type="component" value="Unplaced"/>
</dbReference>
<dbReference type="RefSeq" id="XP_031558635.1">
    <property type="nucleotide sequence ID" value="XM_031702775.1"/>
</dbReference>
<dbReference type="SUPFAM" id="SSF48371">
    <property type="entry name" value="ARM repeat"/>
    <property type="match status" value="1"/>
</dbReference>
<reference evidence="2" key="1">
    <citation type="submission" date="2025-08" db="UniProtKB">
        <authorList>
            <consortium name="RefSeq"/>
        </authorList>
    </citation>
    <scope>IDENTIFICATION</scope>
    <source>
        <tissue evidence="2">Tentacle</tissue>
    </source>
</reference>
<accession>A0A6P8I182</accession>
<sequence length="181" mass="20450">MEVSKKSRRGRRPEQAIYITPGRRSMINLNTQASHSGVGYVTGISTDSSNTDNGSIITLDDVMNVINSKDDNISEDVIVKILNFFRNLDDSQGKAMEASLIKFSVLLIEREILSPSIMEKLVVTLILVGRKLEQDHSKELDSLLAVMRDEFIKKDTSPETRRQIMSVIESRARNWGMTRHV</sequence>
<dbReference type="InParanoid" id="A0A6P8I182"/>
<organism evidence="1 2">
    <name type="scientific">Actinia tenebrosa</name>
    <name type="common">Australian red waratah sea anemone</name>
    <dbReference type="NCBI Taxonomy" id="6105"/>
    <lineage>
        <taxon>Eukaryota</taxon>
        <taxon>Metazoa</taxon>
        <taxon>Cnidaria</taxon>
        <taxon>Anthozoa</taxon>
        <taxon>Hexacorallia</taxon>
        <taxon>Actiniaria</taxon>
        <taxon>Actiniidae</taxon>
        <taxon>Actinia</taxon>
    </lineage>
</organism>
<dbReference type="AlphaFoldDB" id="A0A6P8I182"/>
<dbReference type="OrthoDB" id="565552at2759"/>
<evidence type="ECO:0000313" key="2">
    <source>
        <dbReference type="RefSeq" id="XP_031558635.1"/>
    </source>
</evidence>
<name>A0A6P8I182_ACTTE</name>
<gene>
    <name evidence="2" type="primary">LOC116295064</name>
</gene>
<dbReference type="GeneID" id="116295064"/>
<dbReference type="KEGG" id="aten:116295064"/>
<protein>
    <submittedName>
        <fullName evidence="2">Uncharacterized protein LOC116295064</fullName>
    </submittedName>
</protein>
<evidence type="ECO:0000313" key="1">
    <source>
        <dbReference type="Proteomes" id="UP000515163"/>
    </source>
</evidence>
<dbReference type="Gene3D" id="1.25.40.180">
    <property type="match status" value="1"/>
</dbReference>
<proteinExistence type="predicted"/>
<dbReference type="InterPro" id="IPR016024">
    <property type="entry name" value="ARM-type_fold"/>
</dbReference>